<dbReference type="STRING" id="5514.A0A395SIF8"/>
<keyword evidence="1" id="KW-0812">Transmembrane</keyword>
<name>A0A395SIF8_FUSSP</name>
<comment type="caution">
    <text evidence="2">The sequence shown here is derived from an EMBL/GenBank/DDBJ whole genome shotgun (WGS) entry which is preliminary data.</text>
</comment>
<evidence type="ECO:0000313" key="2">
    <source>
        <dbReference type="EMBL" id="RGP72181.1"/>
    </source>
</evidence>
<accession>A0A395SIF8</accession>
<dbReference type="EMBL" id="PXOF01000036">
    <property type="protein sequence ID" value="RGP72181.1"/>
    <property type="molecule type" value="Genomic_DNA"/>
</dbReference>
<gene>
    <name evidence="2" type="ORF">FSPOR_2853</name>
</gene>
<keyword evidence="3" id="KW-1185">Reference proteome</keyword>
<protein>
    <submittedName>
        <fullName evidence="2">Uncharacterized protein</fullName>
    </submittedName>
</protein>
<dbReference type="AlphaFoldDB" id="A0A395SIF8"/>
<evidence type="ECO:0000313" key="3">
    <source>
        <dbReference type="Proteomes" id="UP000266152"/>
    </source>
</evidence>
<keyword evidence="1" id="KW-0472">Membrane</keyword>
<sequence>MTRGSTTALYSSSLVSSLEQKRSPRDLWELPKIPQWKSDRVVGKAYLVDQEALKNGSHHYASLLGTKLRGLSLSEGITRYKFTVQTSYIDLQCSLEKASDLEFGDYFFQGMPTPYTPSQYTFGYVAGIRTPISWKEWKILDDPPPLQLVYMPVLGSDLAALNCTMQTVWIETEIHCGPSPAARSCYAYRQRRMEIGTSSNRLPRLMIKSLGALRQVLAYWREASGVSSVNKASATDNYIRGELHPYAGQNSKTLSDLDPEMFSAGVSRRMTTAFNTFWDATLDPLRHTDMISSTLDGNSTAYEDEFNAQPFMNSTLGTMTVEHEVYHASPLWVAILLTTTLFLQILAILGLVLEVLIVGPEILGYASSLTRDSPYVPRSNIGSALGGPERARALGDIRLQLVDVRPNEDIGYLAVCAVPPKAVDEITEGSTETRDAEIVSEQVFLRKLDSKRLYR</sequence>
<proteinExistence type="predicted"/>
<keyword evidence="1" id="KW-1133">Transmembrane helix</keyword>
<reference evidence="2 3" key="1">
    <citation type="journal article" date="2018" name="PLoS Pathog.">
        <title>Evolution of structural diversity of trichothecenes, a family of toxins produced by plant pathogenic and entomopathogenic fungi.</title>
        <authorList>
            <person name="Proctor R.H."/>
            <person name="McCormick S.P."/>
            <person name="Kim H.S."/>
            <person name="Cardoza R.E."/>
            <person name="Stanley A.M."/>
            <person name="Lindo L."/>
            <person name="Kelly A."/>
            <person name="Brown D.W."/>
            <person name="Lee T."/>
            <person name="Vaughan M.M."/>
            <person name="Alexander N.J."/>
            <person name="Busman M."/>
            <person name="Gutierrez S."/>
        </authorList>
    </citation>
    <scope>NUCLEOTIDE SEQUENCE [LARGE SCALE GENOMIC DNA]</scope>
    <source>
        <strain evidence="2 3">NRRL 3299</strain>
    </source>
</reference>
<organism evidence="2 3">
    <name type="scientific">Fusarium sporotrichioides</name>
    <dbReference type="NCBI Taxonomy" id="5514"/>
    <lineage>
        <taxon>Eukaryota</taxon>
        <taxon>Fungi</taxon>
        <taxon>Dikarya</taxon>
        <taxon>Ascomycota</taxon>
        <taxon>Pezizomycotina</taxon>
        <taxon>Sordariomycetes</taxon>
        <taxon>Hypocreomycetidae</taxon>
        <taxon>Hypocreales</taxon>
        <taxon>Nectriaceae</taxon>
        <taxon>Fusarium</taxon>
    </lineage>
</organism>
<evidence type="ECO:0000256" key="1">
    <source>
        <dbReference type="SAM" id="Phobius"/>
    </source>
</evidence>
<feature type="transmembrane region" description="Helical" evidence="1">
    <location>
        <begin position="331"/>
        <end position="358"/>
    </location>
</feature>
<dbReference type="Proteomes" id="UP000266152">
    <property type="component" value="Unassembled WGS sequence"/>
</dbReference>